<protein>
    <submittedName>
        <fullName evidence="6">Bile acid:sodium symporter family protein</fullName>
    </submittedName>
</protein>
<dbReference type="InterPro" id="IPR038770">
    <property type="entry name" value="Na+/solute_symporter_sf"/>
</dbReference>
<feature type="transmembrane region" description="Helical" evidence="5">
    <location>
        <begin position="286"/>
        <end position="306"/>
    </location>
</feature>
<feature type="transmembrane region" description="Helical" evidence="5">
    <location>
        <begin position="124"/>
        <end position="146"/>
    </location>
</feature>
<reference evidence="6 7" key="1">
    <citation type="submission" date="2024-09" db="EMBL/GenBank/DDBJ databases">
        <authorList>
            <person name="Sun Q."/>
            <person name="Mori K."/>
        </authorList>
    </citation>
    <scope>NUCLEOTIDE SEQUENCE [LARGE SCALE GENOMIC DNA]</scope>
    <source>
        <strain evidence="6 7">JCM 11201</strain>
    </source>
</reference>
<dbReference type="EMBL" id="JBHMAF010000193">
    <property type="protein sequence ID" value="MFB9761366.1"/>
    <property type="molecule type" value="Genomic_DNA"/>
</dbReference>
<feature type="transmembrane region" description="Helical" evidence="5">
    <location>
        <begin position="201"/>
        <end position="219"/>
    </location>
</feature>
<dbReference type="Gene3D" id="1.20.1530.20">
    <property type="match status" value="1"/>
</dbReference>
<organism evidence="6 7">
    <name type="scientific">Ectobacillus funiculus</name>
    <dbReference type="NCBI Taxonomy" id="137993"/>
    <lineage>
        <taxon>Bacteria</taxon>
        <taxon>Bacillati</taxon>
        <taxon>Bacillota</taxon>
        <taxon>Bacilli</taxon>
        <taxon>Bacillales</taxon>
        <taxon>Bacillaceae</taxon>
        <taxon>Ectobacillus</taxon>
    </lineage>
</organism>
<evidence type="ECO:0000256" key="3">
    <source>
        <dbReference type="ARBA" id="ARBA00022989"/>
    </source>
</evidence>
<evidence type="ECO:0000256" key="5">
    <source>
        <dbReference type="SAM" id="Phobius"/>
    </source>
</evidence>
<evidence type="ECO:0000313" key="6">
    <source>
        <dbReference type="EMBL" id="MFB9761366.1"/>
    </source>
</evidence>
<dbReference type="RefSeq" id="WP_379951549.1">
    <property type="nucleotide sequence ID" value="NZ_JBHMAF010000193.1"/>
</dbReference>
<feature type="transmembrane region" description="Helical" evidence="5">
    <location>
        <begin position="225"/>
        <end position="246"/>
    </location>
</feature>
<dbReference type="PANTHER" id="PTHR10361">
    <property type="entry name" value="SODIUM-BILE ACID COTRANSPORTER"/>
    <property type="match status" value="1"/>
</dbReference>
<dbReference type="Proteomes" id="UP001589609">
    <property type="component" value="Unassembled WGS sequence"/>
</dbReference>
<proteinExistence type="predicted"/>
<feature type="transmembrane region" description="Helical" evidence="5">
    <location>
        <begin position="96"/>
        <end position="117"/>
    </location>
</feature>
<feature type="transmembrane region" description="Helical" evidence="5">
    <location>
        <begin position="37"/>
        <end position="55"/>
    </location>
</feature>
<accession>A0ABV5WM66</accession>
<keyword evidence="2 5" id="KW-0812">Transmembrane</keyword>
<evidence type="ECO:0000256" key="2">
    <source>
        <dbReference type="ARBA" id="ARBA00022692"/>
    </source>
</evidence>
<feature type="transmembrane region" description="Helical" evidence="5">
    <location>
        <begin position="158"/>
        <end position="180"/>
    </location>
</feature>
<keyword evidence="7" id="KW-1185">Reference proteome</keyword>
<keyword evidence="3 5" id="KW-1133">Transmembrane helix</keyword>
<dbReference type="InterPro" id="IPR002657">
    <property type="entry name" value="BilAc:Na_symport/Acr3"/>
</dbReference>
<evidence type="ECO:0000256" key="4">
    <source>
        <dbReference type="ARBA" id="ARBA00023136"/>
    </source>
</evidence>
<feature type="transmembrane region" description="Helical" evidence="5">
    <location>
        <begin position="12"/>
        <end position="31"/>
    </location>
</feature>
<feature type="transmembrane region" description="Helical" evidence="5">
    <location>
        <begin position="258"/>
        <end position="280"/>
    </location>
</feature>
<dbReference type="Pfam" id="PF01758">
    <property type="entry name" value="SBF"/>
    <property type="match status" value="1"/>
</dbReference>
<comment type="subcellular location">
    <subcellularLocation>
        <location evidence="1">Membrane</location>
        <topology evidence="1">Multi-pass membrane protein</topology>
    </subcellularLocation>
</comment>
<evidence type="ECO:0000256" key="1">
    <source>
        <dbReference type="ARBA" id="ARBA00004141"/>
    </source>
</evidence>
<name>A0ABV5WM66_9BACI</name>
<evidence type="ECO:0000313" key="7">
    <source>
        <dbReference type="Proteomes" id="UP001589609"/>
    </source>
</evidence>
<dbReference type="InterPro" id="IPR004710">
    <property type="entry name" value="Bilac:Na_transpt"/>
</dbReference>
<feature type="transmembrane region" description="Helical" evidence="5">
    <location>
        <begin position="67"/>
        <end position="90"/>
    </location>
</feature>
<keyword evidence="4 5" id="KW-0472">Membrane</keyword>
<comment type="caution">
    <text evidence="6">The sequence shown here is derived from an EMBL/GenBank/DDBJ whole genome shotgun (WGS) entry which is preliminary data.</text>
</comment>
<sequence>MLQQINRQLEKCMPAITPISVIIGVILTDSFKSYSYLVPWIFAFMTFAGSLSSNFKSLRQVISHPLPMLTALLILHVIMPAWAWGIGHLIFSKDMFTVTGLILAVMIPTGITSFIWISIYKGNIALALSLILIDTFLSPFIVPYSLSLFVGEKIVMDVFGMMKGLFGMVVIPSVLGMFLNELTAGKVKETLGTKLAPVSKVGLAAVVMINSSIIAPHLSHIDGKLILIAVVVFGIASSGYLFSWLISSLFKWGRDDTVTLVFTGGMRNISAGAVLAVSYFPAPVAVPVVIGMLFQQVLASLYGYMIHKVYAKKDLKNSMVTEYIPKKQVQQ</sequence>
<gene>
    <name evidence="6" type="ORF">ACFFMS_24270</name>
</gene>
<dbReference type="PANTHER" id="PTHR10361:SF28">
    <property type="entry name" value="P3 PROTEIN-RELATED"/>
    <property type="match status" value="1"/>
</dbReference>